<dbReference type="InterPro" id="IPR005906">
    <property type="entry name" value="LysW"/>
</dbReference>
<dbReference type="AlphaFoldDB" id="A0A1F5VU94"/>
<dbReference type="Pfam" id="PF21344">
    <property type="entry name" value="Zn_ribbon_LysW"/>
    <property type="match status" value="1"/>
</dbReference>
<gene>
    <name evidence="1" type="ORF">A2Y62_09060</name>
</gene>
<dbReference type="Proteomes" id="UP000178943">
    <property type="component" value="Unassembled WGS sequence"/>
</dbReference>
<dbReference type="STRING" id="1817863.A2Y62_09060"/>
<dbReference type="PANTHER" id="PTHR40393:SF1">
    <property type="entry name" value="LYSINE BIOSYNTHESIS PROTEIN-RELATED"/>
    <property type="match status" value="1"/>
</dbReference>
<evidence type="ECO:0000313" key="1">
    <source>
        <dbReference type="EMBL" id="OGF67084.1"/>
    </source>
</evidence>
<dbReference type="NCBIfam" id="TIGR01206">
    <property type="entry name" value="lysW"/>
    <property type="match status" value="1"/>
</dbReference>
<comment type="caution">
    <text evidence="1">The sequence shown here is derived from an EMBL/GenBank/DDBJ whole genome shotgun (WGS) entry which is preliminary data.</text>
</comment>
<reference evidence="1 2" key="1">
    <citation type="journal article" date="2016" name="Nat. Commun.">
        <title>Thousands of microbial genomes shed light on interconnected biogeochemical processes in an aquifer system.</title>
        <authorList>
            <person name="Anantharaman K."/>
            <person name="Brown C.T."/>
            <person name="Hug L.A."/>
            <person name="Sharon I."/>
            <person name="Castelle C.J."/>
            <person name="Probst A.J."/>
            <person name="Thomas B.C."/>
            <person name="Singh A."/>
            <person name="Wilkins M.J."/>
            <person name="Karaoz U."/>
            <person name="Brodie E.L."/>
            <person name="Williams K.H."/>
            <person name="Hubbard S.S."/>
            <person name="Banfield J.F."/>
        </authorList>
    </citation>
    <scope>NUCLEOTIDE SEQUENCE [LARGE SCALE GENOMIC DNA]</scope>
</reference>
<dbReference type="EMBL" id="MFGW01000070">
    <property type="protein sequence ID" value="OGF67084.1"/>
    <property type="molecule type" value="Genomic_DNA"/>
</dbReference>
<organism evidence="1 2">
    <name type="scientific">Candidatus Fischerbacteria bacterium RBG_13_37_8</name>
    <dbReference type="NCBI Taxonomy" id="1817863"/>
    <lineage>
        <taxon>Bacteria</taxon>
        <taxon>Candidatus Fischeribacteriota</taxon>
    </lineage>
</organism>
<dbReference type="Gene3D" id="2.20.28.160">
    <property type="match status" value="1"/>
</dbReference>
<sequence>MSNSSCPVCDNALIAAANAQVSELIICPDCGSELEIKTVNPFSVVEAPREEEDWGE</sequence>
<evidence type="ECO:0000313" key="2">
    <source>
        <dbReference type="Proteomes" id="UP000178943"/>
    </source>
</evidence>
<dbReference type="PANTHER" id="PTHR40393">
    <property type="entry name" value="LYSINE BIOSYNTHESIS PROTEIN-RELATED-RELATED"/>
    <property type="match status" value="1"/>
</dbReference>
<name>A0A1F5VU94_9BACT</name>
<protein>
    <submittedName>
        <fullName evidence="1">Lysine biosynthesis protein LysW</fullName>
    </submittedName>
</protein>
<accession>A0A1F5VU94</accession>
<proteinExistence type="predicted"/>